<organism evidence="1 2">
    <name type="scientific">Trichoderma asperellum (strain ATCC 204424 / CBS 433.97 / NBRC 101777)</name>
    <dbReference type="NCBI Taxonomy" id="1042311"/>
    <lineage>
        <taxon>Eukaryota</taxon>
        <taxon>Fungi</taxon>
        <taxon>Dikarya</taxon>
        <taxon>Ascomycota</taxon>
        <taxon>Pezizomycotina</taxon>
        <taxon>Sordariomycetes</taxon>
        <taxon>Hypocreomycetidae</taxon>
        <taxon>Hypocreales</taxon>
        <taxon>Hypocreaceae</taxon>
        <taxon>Trichoderma</taxon>
    </lineage>
</organism>
<gene>
    <name evidence="1" type="ORF">M441DRAFT_388409</name>
</gene>
<reference evidence="1 2" key="1">
    <citation type="submission" date="2016-07" db="EMBL/GenBank/DDBJ databases">
        <title>Multiple horizontal gene transfer events from other fungi enriched the ability of initially mycotrophic Trichoderma (Ascomycota) to feed on dead plant biomass.</title>
        <authorList>
            <consortium name="DOE Joint Genome Institute"/>
            <person name="Aerts A."/>
            <person name="Atanasova L."/>
            <person name="Chenthamara K."/>
            <person name="Zhang J."/>
            <person name="Grujic M."/>
            <person name="Henrissat B."/>
            <person name="Kuo A."/>
            <person name="Salamov A."/>
            <person name="Lipzen A."/>
            <person name="Labutti K."/>
            <person name="Barry K."/>
            <person name="Miao Y."/>
            <person name="Rahimi M.J."/>
            <person name="Shen Q."/>
            <person name="Grigoriev I.V."/>
            <person name="Kubicek C.P."/>
            <person name="Druzhinina I.S."/>
        </authorList>
    </citation>
    <scope>NUCLEOTIDE SEQUENCE [LARGE SCALE GENOMIC DNA]</scope>
    <source>
        <strain evidence="1 2">CBS 433.97</strain>
    </source>
</reference>
<evidence type="ECO:0000313" key="2">
    <source>
        <dbReference type="Proteomes" id="UP000240493"/>
    </source>
</evidence>
<sequence>MEITEQRKSKTIIPHWLPPWTQSLNDPFRTGAEVRKQQALELERGEGVRGDEE</sequence>
<dbReference type="AlphaFoldDB" id="A0A2T3ZC12"/>
<accession>A0A2T3ZC12</accession>
<dbReference type="Proteomes" id="UP000240493">
    <property type="component" value="Unassembled WGS sequence"/>
</dbReference>
<dbReference type="EMBL" id="KZ679260">
    <property type="protein sequence ID" value="PTB42345.1"/>
    <property type="molecule type" value="Genomic_DNA"/>
</dbReference>
<protein>
    <submittedName>
        <fullName evidence="1">Uncharacterized protein</fullName>
    </submittedName>
</protein>
<evidence type="ECO:0000313" key="1">
    <source>
        <dbReference type="EMBL" id="PTB42345.1"/>
    </source>
</evidence>
<proteinExistence type="predicted"/>
<keyword evidence="2" id="KW-1185">Reference proteome</keyword>
<name>A0A2T3ZC12_TRIA4</name>